<gene>
    <name evidence="3" type="ORF">C7R54_00545</name>
</gene>
<dbReference type="PANTHER" id="PTHR31964">
    <property type="entry name" value="ADENINE NUCLEOTIDE ALPHA HYDROLASES-LIKE SUPERFAMILY PROTEIN"/>
    <property type="match status" value="1"/>
</dbReference>
<evidence type="ECO:0000259" key="2">
    <source>
        <dbReference type="Pfam" id="PF00582"/>
    </source>
</evidence>
<comment type="similarity">
    <text evidence="1">Belongs to the universal stress protein A family.</text>
</comment>
<dbReference type="InterPro" id="IPR006016">
    <property type="entry name" value="UspA"/>
</dbReference>
<dbReference type="PANTHER" id="PTHR31964:SF113">
    <property type="entry name" value="USPA DOMAIN-CONTAINING PROTEIN"/>
    <property type="match status" value="1"/>
</dbReference>
<dbReference type="InterPro" id="IPR014729">
    <property type="entry name" value="Rossmann-like_a/b/a_fold"/>
</dbReference>
<organism evidence="3 4">
    <name type="scientific">Achromobacter aloeverae</name>
    <dbReference type="NCBI Taxonomy" id="1750518"/>
    <lineage>
        <taxon>Bacteria</taxon>
        <taxon>Pseudomonadati</taxon>
        <taxon>Pseudomonadota</taxon>
        <taxon>Betaproteobacteria</taxon>
        <taxon>Burkholderiales</taxon>
        <taxon>Alcaligenaceae</taxon>
        <taxon>Achromobacter</taxon>
    </lineage>
</organism>
<evidence type="ECO:0000313" key="4">
    <source>
        <dbReference type="Proteomes" id="UP000290849"/>
    </source>
</evidence>
<proteinExistence type="inferred from homology"/>
<dbReference type="AlphaFoldDB" id="A0A4Q1HN25"/>
<dbReference type="RefSeq" id="WP_129148253.1">
    <property type="nucleotide sequence ID" value="NZ_JBHSDO010000016.1"/>
</dbReference>
<dbReference type="CDD" id="cd23659">
    <property type="entry name" value="USP_At3g01520-like"/>
    <property type="match status" value="1"/>
</dbReference>
<dbReference type="InterPro" id="IPR006015">
    <property type="entry name" value="Universal_stress_UspA"/>
</dbReference>
<comment type="caution">
    <text evidence="3">The sequence shown here is derived from an EMBL/GenBank/DDBJ whole genome shotgun (WGS) entry which is preliminary data.</text>
</comment>
<dbReference type="EMBL" id="PYAL01000001">
    <property type="protein sequence ID" value="RXN92289.1"/>
    <property type="molecule type" value="Genomic_DNA"/>
</dbReference>
<dbReference type="Proteomes" id="UP000290849">
    <property type="component" value="Unassembled WGS sequence"/>
</dbReference>
<sequence>MSCLLVPIDGSESALRALQYVVDHKQMFEPLTLHLLNVPIPINSPHVRRFIDSSTIQHYHQEEGDAALAAARALLDGKGIPYTAHIRAGSSAETIVATADEHHCDQIVMGTRGLGAAAGMWLGSVTTKTLHLAKVPVTVVK</sequence>
<evidence type="ECO:0000256" key="1">
    <source>
        <dbReference type="ARBA" id="ARBA00008791"/>
    </source>
</evidence>
<dbReference type="Gene3D" id="3.40.50.620">
    <property type="entry name" value="HUPs"/>
    <property type="match status" value="1"/>
</dbReference>
<dbReference type="Pfam" id="PF00582">
    <property type="entry name" value="Usp"/>
    <property type="match status" value="1"/>
</dbReference>
<keyword evidence="4" id="KW-1185">Reference proteome</keyword>
<reference evidence="3 4" key="1">
    <citation type="journal article" date="2017" name="Int. J. Syst. Evol. Microbiol.">
        <title>Achromobacter aloeverae sp. nov., isolated from the root of Aloe vera (L.) Burm.f.</title>
        <authorList>
            <person name="Kuncharoen N."/>
            <person name="Muramatsu Y."/>
            <person name="Shibata C."/>
            <person name="Kamakura Y."/>
            <person name="Nakagawa Y."/>
            <person name="Tanasupawat S."/>
        </authorList>
    </citation>
    <scope>NUCLEOTIDE SEQUENCE [LARGE SCALE GENOMIC DNA]</scope>
    <source>
        <strain evidence="3 4">AVA-1</strain>
    </source>
</reference>
<dbReference type="SUPFAM" id="SSF52402">
    <property type="entry name" value="Adenine nucleotide alpha hydrolases-like"/>
    <property type="match status" value="1"/>
</dbReference>
<dbReference type="PRINTS" id="PR01438">
    <property type="entry name" value="UNVRSLSTRESS"/>
</dbReference>
<feature type="domain" description="UspA" evidence="2">
    <location>
        <begin position="4"/>
        <end position="141"/>
    </location>
</feature>
<dbReference type="OrthoDB" id="5512223at2"/>
<name>A0A4Q1HN25_9BURK</name>
<evidence type="ECO:0000313" key="3">
    <source>
        <dbReference type="EMBL" id="RXN92289.1"/>
    </source>
</evidence>
<accession>A0A4Q1HN25</accession>
<protein>
    <submittedName>
        <fullName evidence="3">Universal stress protein</fullName>
    </submittedName>
</protein>